<dbReference type="RefSeq" id="WP_166411415.1">
    <property type="nucleotide sequence ID" value="NZ_CP049869.1"/>
</dbReference>
<dbReference type="EMBL" id="CP049869">
    <property type="protein sequence ID" value="QIK79024.1"/>
    <property type="molecule type" value="Genomic_DNA"/>
</dbReference>
<sequence length="51" mass="5616">MFMIIAAFLLLMCGTVSVAMLAAIRAPLLRTLMLSFDCWAESARTDKGHLN</sequence>
<keyword evidence="2" id="KW-1185">Reference proteome</keyword>
<evidence type="ECO:0000313" key="1">
    <source>
        <dbReference type="EMBL" id="QIK79024.1"/>
    </source>
</evidence>
<reference evidence="1 2" key="1">
    <citation type="submission" date="2020-03" db="EMBL/GenBank/DDBJ databases">
        <title>Sphingomonas sp. nov., isolated from fish.</title>
        <authorList>
            <person name="Hyun D.-W."/>
            <person name="Bae J.-W."/>
        </authorList>
    </citation>
    <scope>NUCLEOTIDE SEQUENCE [LARGE SCALE GENOMIC DNA]</scope>
    <source>
        <strain evidence="1 2">HDW15B</strain>
    </source>
</reference>
<dbReference type="AlphaFoldDB" id="A0A6G7YQL6"/>
<protein>
    <submittedName>
        <fullName evidence="1">Uncharacterized protein</fullName>
    </submittedName>
</protein>
<evidence type="ECO:0000313" key="2">
    <source>
        <dbReference type="Proteomes" id="UP000503222"/>
    </source>
</evidence>
<accession>A0A6G7YQL6</accession>
<name>A0A6G7YQL6_9SPHN</name>
<proteinExistence type="predicted"/>
<gene>
    <name evidence="1" type="ORF">G7077_09100</name>
</gene>
<dbReference type="Proteomes" id="UP000503222">
    <property type="component" value="Chromosome"/>
</dbReference>
<organism evidence="1 2">
    <name type="scientific">Sphingomonas piscis</name>
    <dbReference type="NCBI Taxonomy" id="2714943"/>
    <lineage>
        <taxon>Bacteria</taxon>
        <taxon>Pseudomonadati</taxon>
        <taxon>Pseudomonadota</taxon>
        <taxon>Alphaproteobacteria</taxon>
        <taxon>Sphingomonadales</taxon>
        <taxon>Sphingomonadaceae</taxon>
        <taxon>Sphingomonas</taxon>
    </lineage>
</organism>
<dbReference type="KEGG" id="spii:G7077_09100"/>